<name>A0A343JG28_9CLOT</name>
<protein>
    <recommendedName>
        <fullName evidence="3">DUF2225 domain-containing protein</fullName>
    </recommendedName>
</protein>
<proteinExistence type="predicted"/>
<dbReference type="InterPro" id="IPR018708">
    <property type="entry name" value="DUF2225"/>
</dbReference>
<accession>A0A343JG28</accession>
<dbReference type="SUPFAM" id="SSF48452">
    <property type="entry name" value="TPR-like"/>
    <property type="match status" value="1"/>
</dbReference>
<gene>
    <name evidence="1" type="ORF">BEN51_07615</name>
</gene>
<dbReference type="InterPro" id="IPR011990">
    <property type="entry name" value="TPR-like_helical_dom_sf"/>
</dbReference>
<evidence type="ECO:0008006" key="3">
    <source>
        <dbReference type="Google" id="ProtNLM"/>
    </source>
</evidence>
<evidence type="ECO:0000313" key="2">
    <source>
        <dbReference type="Proteomes" id="UP000264883"/>
    </source>
</evidence>
<sequence>MKEAKEEEVREEEYLYDKNVTCPVCNSKFKARVVKANAARVEGKDKDLCIRYKGINPYFYDVWLCNVCGYASMKVDFEKIKEPEKKRVISEISNKWRGKNYPDVYDANIAIERYKISLLNYTVMGSKASKKALNCLKIAWMYRLLEDTKNEKLFLEQALLGFKDAYFNEDFPIYSMDKYTIMYLIGELHRRLGNYSEALKQFGEVITSQGASRKVKDLAYDQKELIREILQEKKKENIPNEDFNENKEEAKKKKGFLKRFFS</sequence>
<keyword evidence="2" id="KW-1185">Reference proteome</keyword>
<organism evidence="1 2">
    <name type="scientific">Clostridium isatidis</name>
    <dbReference type="NCBI Taxonomy" id="182773"/>
    <lineage>
        <taxon>Bacteria</taxon>
        <taxon>Bacillati</taxon>
        <taxon>Bacillota</taxon>
        <taxon>Clostridia</taxon>
        <taxon>Eubacteriales</taxon>
        <taxon>Clostridiaceae</taxon>
        <taxon>Clostridium</taxon>
    </lineage>
</organism>
<reference evidence="1 2" key="1">
    <citation type="submission" date="2016-08" db="EMBL/GenBank/DDBJ databases">
        <title>Complete Genome Sequence Of The Indigo Reducing Clostridium isatidis DSM15098.</title>
        <authorList>
            <person name="Little G.T."/>
            <person name="Minton N.P."/>
        </authorList>
    </citation>
    <scope>NUCLEOTIDE SEQUENCE [LARGE SCALE GENOMIC DNA]</scope>
    <source>
        <strain evidence="1 2">DSM 15098</strain>
    </source>
</reference>
<dbReference type="OrthoDB" id="9780343at2"/>
<dbReference type="EMBL" id="CP016786">
    <property type="protein sequence ID" value="ASW44486.1"/>
    <property type="molecule type" value="Genomic_DNA"/>
</dbReference>
<dbReference type="AlphaFoldDB" id="A0A343JG28"/>
<dbReference type="Pfam" id="PF09986">
    <property type="entry name" value="DUF2225"/>
    <property type="match status" value="1"/>
</dbReference>
<dbReference type="Proteomes" id="UP000264883">
    <property type="component" value="Chromosome"/>
</dbReference>
<evidence type="ECO:0000313" key="1">
    <source>
        <dbReference type="EMBL" id="ASW44486.1"/>
    </source>
</evidence>
<dbReference type="KEGG" id="cia:BEN51_07615"/>